<proteinExistence type="predicted"/>
<protein>
    <recommendedName>
        <fullName evidence="1">Transposase IS4-like domain-containing protein</fullName>
    </recommendedName>
</protein>
<dbReference type="InterPro" id="IPR002559">
    <property type="entry name" value="Transposase_11"/>
</dbReference>
<organism evidence="2">
    <name type="scientific">Candidatus Methanophagaceae archaeon ANME-1 ERB6</name>
    <dbReference type="NCBI Taxonomy" id="2759912"/>
    <lineage>
        <taxon>Archaea</taxon>
        <taxon>Methanobacteriati</taxon>
        <taxon>Methanobacteriota</taxon>
        <taxon>Stenosarchaea group</taxon>
        <taxon>Methanomicrobia</taxon>
        <taxon>Candidatus Methanophagales</taxon>
        <taxon>Candidatus Methanophagaceae</taxon>
    </lineage>
</organism>
<dbReference type="Pfam" id="PF01609">
    <property type="entry name" value="DDE_Tnp_1"/>
    <property type="match status" value="1"/>
</dbReference>
<dbReference type="InterPro" id="IPR012337">
    <property type="entry name" value="RNaseH-like_sf"/>
</dbReference>
<sequence length="216" mass="24934">MKSGELMREARKAGVRVLTRLNSNFVVVRFGTKFRKEDILSNIKTIRRTIGGKSYIIYPFKRCIWQGTAGNLFLVRGEGYDDFIPLFTTSLNTKPETAIMKYKERAQIEQTKKELKSYLGLERNHFRTKESNYGHIFILCLVYNFIQYMRLYLTDMGFKDVLEGISVHLLRERPPKCVFSVRNAFEGVLGNIGCEKPNRINIELTGDTRLSGEVAT</sequence>
<accession>A0A7G9YUU4</accession>
<dbReference type="GO" id="GO:0003677">
    <property type="term" value="F:DNA binding"/>
    <property type="evidence" value="ECO:0007669"/>
    <property type="project" value="InterPro"/>
</dbReference>
<feature type="domain" description="Transposase IS4-like" evidence="1">
    <location>
        <begin position="3"/>
        <end position="145"/>
    </location>
</feature>
<dbReference type="EMBL" id="MT631478">
    <property type="protein sequence ID" value="QNO51778.1"/>
    <property type="molecule type" value="Genomic_DNA"/>
</dbReference>
<evidence type="ECO:0000259" key="1">
    <source>
        <dbReference type="Pfam" id="PF01609"/>
    </source>
</evidence>
<evidence type="ECO:0000313" key="2">
    <source>
        <dbReference type="EMBL" id="QNO51778.1"/>
    </source>
</evidence>
<dbReference type="GO" id="GO:0004803">
    <property type="term" value="F:transposase activity"/>
    <property type="evidence" value="ECO:0007669"/>
    <property type="project" value="InterPro"/>
</dbReference>
<dbReference type="GO" id="GO:0006313">
    <property type="term" value="P:DNA transposition"/>
    <property type="evidence" value="ECO:0007669"/>
    <property type="project" value="InterPro"/>
</dbReference>
<dbReference type="AlphaFoldDB" id="A0A7G9YUU4"/>
<reference evidence="2" key="1">
    <citation type="submission" date="2020-06" db="EMBL/GenBank/DDBJ databases">
        <title>Unique genomic features of the anaerobic methanotrophic archaea.</title>
        <authorList>
            <person name="Chadwick G.L."/>
            <person name="Skennerton C.T."/>
            <person name="Laso-Perez R."/>
            <person name="Leu A.O."/>
            <person name="Speth D.R."/>
            <person name="Yu H."/>
            <person name="Morgan-Lang C."/>
            <person name="Hatzenpichler R."/>
            <person name="Goudeau D."/>
            <person name="Malmstrom R."/>
            <person name="Brazelton W.J."/>
            <person name="Woyke T."/>
            <person name="Hallam S.J."/>
            <person name="Tyson G.W."/>
            <person name="Wegener G."/>
            <person name="Boetius A."/>
            <person name="Orphan V."/>
        </authorList>
    </citation>
    <scope>NUCLEOTIDE SEQUENCE</scope>
</reference>
<name>A0A7G9YUU4_9EURY</name>
<gene>
    <name evidence="2" type="ORF">PFGANNDM_00013</name>
</gene>
<dbReference type="SUPFAM" id="SSF53098">
    <property type="entry name" value="Ribonuclease H-like"/>
    <property type="match status" value="1"/>
</dbReference>